<dbReference type="InterPro" id="IPR052186">
    <property type="entry name" value="Hydantoin_racemase-like"/>
</dbReference>
<proteinExistence type="inferred from homology"/>
<name>A0A939DFM2_9GAMM</name>
<evidence type="ECO:0000256" key="1">
    <source>
        <dbReference type="ARBA" id="ARBA00038414"/>
    </source>
</evidence>
<dbReference type="AlphaFoldDB" id="A0A939DFM2"/>
<accession>A0A939DFM2</accession>
<protein>
    <recommendedName>
        <fullName evidence="4">Hydantoin racemase</fullName>
    </recommendedName>
</protein>
<reference evidence="2" key="1">
    <citation type="submission" date="2021-02" db="EMBL/GenBank/DDBJ databases">
        <title>PHA producing bacteria isolated from coastal sediment in Guangdong, Shenzhen.</title>
        <authorList>
            <person name="Zheng W."/>
            <person name="Yu S."/>
            <person name="Huang Y."/>
        </authorList>
    </citation>
    <scope>NUCLEOTIDE SEQUENCE</scope>
    <source>
        <strain evidence="2">TN14-10</strain>
    </source>
</reference>
<dbReference type="Pfam" id="PF01177">
    <property type="entry name" value="Asp_Glu_race"/>
    <property type="match status" value="1"/>
</dbReference>
<gene>
    <name evidence="2" type="ORF">JYP50_08520</name>
</gene>
<dbReference type="InterPro" id="IPR015942">
    <property type="entry name" value="Asp/Glu/hydantoin_racemase"/>
</dbReference>
<dbReference type="PANTHER" id="PTHR28047:SF5">
    <property type="entry name" value="PROTEIN DCG1"/>
    <property type="match status" value="1"/>
</dbReference>
<comment type="caution">
    <text evidence="2">The sequence shown here is derived from an EMBL/GenBank/DDBJ whole genome shotgun (WGS) entry which is preliminary data.</text>
</comment>
<sequence>MTGSESNKKPRILWVNPLGYKEYDQPIAEFIESIMTPGFVVDVVSFDMSPSPAHLEYRTYEALAIGDIVRVARHAGESAYDAMVIGCFYDPGLEDAMEISGGCTVLAPCQASLDVAARLSNRFSIIVGQQKWVEQMTERVAAYGYASKLASMPSIDIPVPELQADCQYTEDRIIEAGRLAVERDHAEALILGCTCTFGLYERVQRELGVPVIDPIVASYRAAEHMAALNVQFNWATSRVGSLRPPPEAELEAFGLFASPAPIGNTIHLIR</sequence>
<dbReference type="GO" id="GO:0047661">
    <property type="term" value="F:amino-acid racemase activity"/>
    <property type="evidence" value="ECO:0007669"/>
    <property type="project" value="InterPro"/>
</dbReference>
<dbReference type="Gene3D" id="3.40.50.12500">
    <property type="match status" value="1"/>
</dbReference>
<keyword evidence="3" id="KW-1185">Reference proteome</keyword>
<dbReference type="InterPro" id="IPR053714">
    <property type="entry name" value="Iso_Racemase_Enz_sf"/>
</dbReference>
<evidence type="ECO:0000313" key="2">
    <source>
        <dbReference type="EMBL" id="MBN7796632.1"/>
    </source>
</evidence>
<evidence type="ECO:0008006" key="4">
    <source>
        <dbReference type="Google" id="ProtNLM"/>
    </source>
</evidence>
<evidence type="ECO:0000313" key="3">
    <source>
        <dbReference type="Proteomes" id="UP000664303"/>
    </source>
</evidence>
<dbReference type="EMBL" id="JAFKCZ010000005">
    <property type="protein sequence ID" value="MBN7796632.1"/>
    <property type="molecule type" value="Genomic_DNA"/>
</dbReference>
<dbReference type="Proteomes" id="UP000664303">
    <property type="component" value="Unassembled WGS sequence"/>
</dbReference>
<dbReference type="RefSeq" id="WP_206560070.1">
    <property type="nucleotide sequence ID" value="NZ_JAFKCZ010000005.1"/>
</dbReference>
<comment type="similarity">
    <text evidence="1">Belongs to the HyuE racemase family.</text>
</comment>
<organism evidence="2 3">
    <name type="scientific">Parahaliea mediterranea</name>
    <dbReference type="NCBI Taxonomy" id="651086"/>
    <lineage>
        <taxon>Bacteria</taxon>
        <taxon>Pseudomonadati</taxon>
        <taxon>Pseudomonadota</taxon>
        <taxon>Gammaproteobacteria</taxon>
        <taxon>Cellvibrionales</taxon>
        <taxon>Halieaceae</taxon>
        <taxon>Parahaliea</taxon>
    </lineage>
</organism>
<dbReference type="PANTHER" id="PTHR28047">
    <property type="entry name" value="PROTEIN DCG1"/>
    <property type="match status" value="1"/>
</dbReference>